<dbReference type="GO" id="GO:0015123">
    <property type="term" value="F:acetate transmembrane transporter activity"/>
    <property type="evidence" value="ECO:0007669"/>
    <property type="project" value="TreeGrafter"/>
</dbReference>
<evidence type="ECO:0000256" key="1">
    <source>
        <dbReference type="ARBA" id="ARBA00004141"/>
    </source>
</evidence>
<proteinExistence type="inferred from homology"/>
<feature type="transmembrane region" description="Helical" evidence="7">
    <location>
        <begin position="186"/>
        <end position="204"/>
    </location>
</feature>
<dbReference type="InterPro" id="IPR051633">
    <property type="entry name" value="AceTr"/>
</dbReference>
<dbReference type="Pfam" id="PF01184">
    <property type="entry name" value="Gpr1_Fun34_YaaH"/>
    <property type="match status" value="1"/>
</dbReference>
<keyword evidence="3 7" id="KW-0812">Transmembrane</keyword>
<name>A0A5E8B6Z9_9ASCO</name>
<feature type="compositionally biased region" description="Basic and acidic residues" evidence="6">
    <location>
        <begin position="27"/>
        <end position="37"/>
    </location>
</feature>
<gene>
    <name evidence="8" type="ORF">SAPINGB_P000732</name>
</gene>
<comment type="subcellular location">
    <subcellularLocation>
        <location evidence="1">Membrane</location>
        <topology evidence="1">Multi-pass membrane protein</topology>
    </subcellularLocation>
</comment>
<organism evidence="8 9">
    <name type="scientific">Magnusiomyces paraingens</name>
    <dbReference type="NCBI Taxonomy" id="2606893"/>
    <lineage>
        <taxon>Eukaryota</taxon>
        <taxon>Fungi</taxon>
        <taxon>Dikarya</taxon>
        <taxon>Ascomycota</taxon>
        <taxon>Saccharomycotina</taxon>
        <taxon>Dipodascomycetes</taxon>
        <taxon>Dipodascales</taxon>
        <taxon>Dipodascaceae</taxon>
        <taxon>Magnusiomyces</taxon>
    </lineage>
</organism>
<evidence type="ECO:0000256" key="3">
    <source>
        <dbReference type="ARBA" id="ARBA00022692"/>
    </source>
</evidence>
<feature type="transmembrane region" description="Helical" evidence="7">
    <location>
        <begin position="146"/>
        <end position="166"/>
    </location>
</feature>
<dbReference type="Proteomes" id="UP000398389">
    <property type="component" value="Unassembled WGS sequence"/>
</dbReference>
<evidence type="ECO:0008006" key="10">
    <source>
        <dbReference type="Google" id="ProtNLM"/>
    </source>
</evidence>
<dbReference type="PANTHER" id="PTHR31123:SF1">
    <property type="entry name" value="ACCUMULATION OF DYADS PROTEIN 2-RELATED"/>
    <property type="match status" value="1"/>
</dbReference>
<dbReference type="PANTHER" id="PTHR31123">
    <property type="entry name" value="ACCUMULATION OF DYADS PROTEIN 2-RELATED"/>
    <property type="match status" value="1"/>
</dbReference>
<keyword evidence="5 7" id="KW-0472">Membrane</keyword>
<feature type="transmembrane region" description="Helical" evidence="7">
    <location>
        <begin position="210"/>
        <end position="228"/>
    </location>
</feature>
<evidence type="ECO:0000256" key="5">
    <source>
        <dbReference type="ARBA" id="ARBA00023136"/>
    </source>
</evidence>
<evidence type="ECO:0000256" key="7">
    <source>
        <dbReference type="SAM" id="Phobius"/>
    </source>
</evidence>
<dbReference type="RefSeq" id="XP_031851346.1">
    <property type="nucleotide sequence ID" value="XM_031995455.1"/>
</dbReference>
<comment type="similarity">
    <text evidence="2">Belongs to the acetate uptake transporter (AceTr) (TC 2.A.96) family.</text>
</comment>
<dbReference type="GO" id="GO:0005886">
    <property type="term" value="C:plasma membrane"/>
    <property type="evidence" value="ECO:0007669"/>
    <property type="project" value="TreeGrafter"/>
</dbReference>
<sequence>MSSESSVFDFEKHGSDNAMTINNNTHHQNDNDDNHHYIDGHRVARVRTSSTDDNIIQIGNTMFHRHELIAAFGGNFNPGLAVAPSHKFANPSPLGLSAFALTTLCLSLVNVHARGVSNASGVIGLAYFYGGFIQLLAGMWEVVVENTFGATALSSYGGFWLAWGALETDAFGIKAAYSDSKQFESMVGFFLLGWFLFTFMMLSMTLKSTVAFFSLFLFLDLTFLMLTVGKLADSANCSKAGGYFGIITAIVAWYNAYAGLANHENSYFLPKVIYMPGTVKL</sequence>
<dbReference type="EMBL" id="CABVLU010000001">
    <property type="protein sequence ID" value="VVT45384.1"/>
    <property type="molecule type" value="Genomic_DNA"/>
</dbReference>
<evidence type="ECO:0000256" key="2">
    <source>
        <dbReference type="ARBA" id="ARBA00005587"/>
    </source>
</evidence>
<accession>A0A5E8B6Z9</accession>
<reference evidence="8 9" key="1">
    <citation type="submission" date="2019-09" db="EMBL/GenBank/DDBJ databases">
        <authorList>
            <person name="Brejova B."/>
        </authorList>
    </citation>
    <scope>NUCLEOTIDE SEQUENCE [LARGE SCALE GENOMIC DNA]</scope>
</reference>
<dbReference type="NCBIfam" id="NF038013">
    <property type="entry name" value="AceTr_1"/>
    <property type="match status" value="1"/>
</dbReference>
<evidence type="ECO:0000313" key="9">
    <source>
        <dbReference type="Proteomes" id="UP000398389"/>
    </source>
</evidence>
<feature type="transmembrane region" description="Helical" evidence="7">
    <location>
        <begin position="240"/>
        <end position="260"/>
    </location>
</feature>
<dbReference type="InterPro" id="IPR000791">
    <property type="entry name" value="Gpr1/Fun34/SatP-like"/>
</dbReference>
<evidence type="ECO:0000313" key="8">
    <source>
        <dbReference type="EMBL" id="VVT45384.1"/>
    </source>
</evidence>
<dbReference type="AlphaFoldDB" id="A0A5E8B6Z9"/>
<feature type="transmembrane region" description="Helical" evidence="7">
    <location>
        <begin position="94"/>
        <end position="113"/>
    </location>
</feature>
<dbReference type="GeneID" id="43579555"/>
<protein>
    <recommendedName>
        <fullName evidence="10">Ammonia transport outward protein 2</fullName>
    </recommendedName>
</protein>
<feature type="region of interest" description="Disordered" evidence="6">
    <location>
        <begin position="13"/>
        <end position="37"/>
    </location>
</feature>
<dbReference type="OrthoDB" id="3648309at2759"/>
<keyword evidence="9" id="KW-1185">Reference proteome</keyword>
<evidence type="ECO:0000256" key="4">
    <source>
        <dbReference type="ARBA" id="ARBA00022989"/>
    </source>
</evidence>
<feature type="transmembrane region" description="Helical" evidence="7">
    <location>
        <begin position="120"/>
        <end position="140"/>
    </location>
</feature>
<evidence type="ECO:0000256" key="6">
    <source>
        <dbReference type="SAM" id="MobiDB-lite"/>
    </source>
</evidence>
<keyword evidence="4 7" id="KW-1133">Transmembrane helix</keyword>